<dbReference type="PANTHER" id="PTHR10622">
    <property type="entry name" value="HET DOMAIN-CONTAINING PROTEIN"/>
    <property type="match status" value="1"/>
</dbReference>
<dbReference type="Proteomes" id="UP000284375">
    <property type="component" value="Unassembled WGS sequence"/>
</dbReference>
<dbReference type="InterPro" id="IPR010730">
    <property type="entry name" value="HET"/>
</dbReference>
<dbReference type="OrthoDB" id="194358at2759"/>
<protein>
    <recommendedName>
        <fullName evidence="1">Heterokaryon incompatibility domain-containing protein</fullName>
    </recommendedName>
</protein>
<feature type="domain" description="Heterokaryon incompatibility" evidence="1">
    <location>
        <begin position="22"/>
        <end position="110"/>
    </location>
</feature>
<comment type="caution">
    <text evidence="2">The sequence shown here is derived from an EMBL/GenBank/DDBJ whole genome shotgun (WGS) entry which is preliminary data.</text>
</comment>
<dbReference type="PANTHER" id="PTHR10622:SF10">
    <property type="entry name" value="HET DOMAIN-CONTAINING PROTEIN"/>
    <property type="match status" value="1"/>
</dbReference>
<keyword evidence="3" id="KW-1185">Reference proteome</keyword>
<evidence type="ECO:0000259" key="1">
    <source>
        <dbReference type="Pfam" id="PF06985"/>
    </source>
</evidence>
<accession>A0A423WPR3</accession>
<proteinExistence type="predicted"/>
<evidence type="ECO:0000313" key="3">
    <source>
        <dbReference type="Proteomes" id="UP000284375"/>
    </source>
</evidence>
<dbReference type="EMBL" id="LJZO01000001">
    <property type="protein sequence ID" value="ROW05456.1"/>
    <property type="molecule type" value="Genomic_DNA"/>
</dbReference>
<gene>
    <name evidence="2" type="ORF">VSDG_00608</name>
</gene>
<reference evidence="2 3" key="1">
    <citation type="submission" date="2015-09" db="EMBL/GenBank/DDBJ databases">
        <title>Host preference determinants of Valsa canker pathogens revealed by comparative genomics.</title>
        <authorList>
            <person name="Yin Z."/>
            <person name="Huang L."/>
        </authorList>
    </citation>
    <scope>NUCLEOTIDE SEQUENCE [LARGE SCALE GENOMIC DNA]</scope>
    <source>
        <strain evidence="2 3">YSFL</strain>
    </source>
</reference>
<dbReference type="AlphaFoldDB" id="A0A423WPR3"/>
<dbReference type="Pfam" id="PF06985">
    <property type="entry name" value="HET"/>
    <property type="match status" value="1"/>
</dbReference>
<evidence type="ECO:0000313" key="2">
    <source>
        <dbReference type="EMBL" id="ROW05456.1"/>
    </source>
</evidence>
<name>A0A423WPR3_CYTCH</name>
<dbReference type="STRING" id="252740.A0A423WPR3"/>
<sequence length="577" mass="65101">MRLINVRNLEIEEFGPSDAPDYAILSHAWDGCEATLSEWRSRITRLRKARKPGFAKVLATCKQARRDGLSHVWVDTVCIDKTSSAELSEAINSMFAWYERAKICYVYLADVPSNPPTGVDLLELMATSRWFTRGWTLQELIAPDHVVFYSQSWAYIGTKKALASFISNVTGIDQLCVRKETGLGNYSIAQRMSWAADRSTTRPEDIAYCLLGIFSINMPLLYGEGERAFIRLQEEIIRTSDDHSVLAFDTVLSRNSLLADHPRLFRGMQNLQPALTSRITPPFSMTNAGLTIRTPLIRTLSPYWVLAVLNCVEIENQKGVQRSQICLPLLGKDGIYMRARAPVCLIRKSLSEVYIPGIKTEIEDLTTAVETKYLISHFTRVYPAFGYELDLALNGFDEDVMKNSGFMLTFPRGMGSFELVEAYPPDALQRSTSYFNPQVAESGQPFAHGLLVFEDMSDTAERVRIGVYLAQTLDNSGADCEGQWMCVLAPVSDDVNLYDRCRQSWQFEKDPDDWGHYDHMERYIAAARTKFSLQSPVRHVVMVEMVFDADVLALEQGLDTGSVTFRGRLSLDQSPEV</sequence>
<organism evidence="2 3">
    <name type="scientific">Cytospora chrysosperma</name>
    <name type="common">Cytospora canker fungus</name>
    <name type="synonym">Sphaeria chrysosperma</name>
    <dbReference type="NCBI Taxonomy" id="252740"/>
    <lineage>
        <taxon>Eukaryota</taxon>
        <taxon>Fungi</taxon>
        <taxon>Dikarya</taxon>
        <taxon>Ascomycota</taxon>
        <taxon>Pezizomycotina</taxon>
        <taxon>Sordariomycetes</taxon>
        <taxon>Sordariomycetidae</taxon>
        <taxon>Diaporthales</taxon>
        <taxon>Cytosporaceae</taxon>
        <taxon>Cytospora</taxon>
    </lineage>
</organism>